<evidence type="ECO:0000313" key="3">
    <source>
        <dbReference type="Proteomes" id="UP001059041"/>
    </source>
</evidence>
<accession>A0A9W7WMD8</accession>
<keyword evidence="3" id="KW-1185">Reference proteome</keyword>
<comment type="caution">
    <text evidence="2">The sequence shown here is derived from an EMBL/GenBank/DDBJ whole genome shotgun (WGS) entry which is preliminary data.</text>
</comment>
<dbReference type="Pfam" id="PF02758">
    <property type="entry name" value="PYRIN"/>
    <property type="match status" value="1"/>
</dbReference>
<feature type="domain" description="Pyrin" evidence="1">
    <location>
        <begin position="1"/>
        <end position="86"/>
    </location>
</feature>
<evidence type="ECO:0000313" key="2">
    <source>
        <dbReference type="EMBL" id="KAI7804168.1"/>
    </source>
</evidence>
<dbReference type="Proteomes" id="UP001059041">
    <property type="component" value="Linkage Group LG10"/>
</dbReference>
<protein>
    <recommendedName>
        <fullName evidence="1">Pyrin domain-containing protein</fullName>
    </recommendedName>
</protein>
<dbReference type="InterPro" id="IPR004020">
    <property type="entry name" value="DAPIN"/>
</dbReference>
<reference evidence="2" key="1">
    <citation type="submission" date="2021-02" db="EMBL/GenBank/DDBJ databases">
        <title>Comparative genomics reveals that relaxation of natural selection precedes convergent phenotypic evolution of cavefish.</title>
        <authorList>
            <person name="Peng Z."/>
        </authorList>
    </citation>
    <scope>NUCLEOTIDE SEQUENCE</scope>
    <source>
        <tissue evidence="2">Muscle</tissue>
    </source>
</reference>
<organism evidence="2 3">
    <name type="scientific">Triplophysa rosa</name>
    <name type="common">Cave loach</name>
    <dbReference type="NCBI Taxonomy" id="992332"/>
    <lineage>
        <taxon>Eukaryota</taxon>
        <taxon>Metazoa</taxon>
        <taxon>Chordata</taxon>
        <taxon>Craniata</taxon>
        <taxon>Vertebrata</taxon>
        <taxon>Euteleostomi</taxon>
        <taxon>Actinopterygii</taxon>
        <taxon>Neopterygii</taxon>
        <taxon>Teleostei</taxon>
        <taxon>Ostariophysi</taxon>
        <taxon>Cypriniformes</taxon>
        <taxon>Nemacheilidae</taxon>
        <taxon>Triplophysa</taxon>
    </lineage>
</organism>
<gene>
    <name evidence="2" type="ORF">IRJ41_000397</name>
</gene>
<dbReference type="EMBL" id="JAFHDT010000010">
    <property type="protein sequence ID" value="KAI7804168.1"/>
    <property type="molecule type" value="Genomic_DNA"/>
</dbReference>
<proteinExistence type="predicted"/>
<name>A0A9W7WMD8_TRIRA</name>
<dbReference type="InterPro" id="IPR011029">
    <property type="entry name" value="DEATH-like_dom_sf"/>
</dbReference>
<dbReference type="SMART" id="SM01289">
    <property type="entry name" value="PYRIN"/>
    <property type="match status" value="1"/>
</dbReference>
<dbReference type="AlphaFoldDB" id="A0A9W7WMD8"/>
<dbReference type="SUPFAM" id="SSF47986">
    <property type="entry name" value="DEATH domain"/>
    <property type="match status" value="1"/>
</dbReference>
<sequence>MMASVQKLLVDSLDDLDEAQLKRFQWHLKTDHKFPTSGLEKADVLDTADKMVEREKQEGAVKITLDILRKMNQNQLAEELENKFKEVVELPVGGVLVACRAREEDEMSVATSEGALLASYDEGPLNVLPLQNNPQDEADSEMAAKLSQAAAGIGLKLMQYLKLAGERDAEFVPFIVIFQV</sequence>
<evidence type="ECO:0000259" key="1">
    <source>
        <dbReference type="PROSITE" id="PS50824"/>
    </source>
</evidence>
<dbReference type="Gene3D" id="1.10.533.10">
    <property type="entry name" value="Death Domain, Fas"/>
    <property type="match status" value="1"/>
</dbReference>
<dbReference type="PROSITE" id="PS50824">
    <property type="entry name" value="DAPIN"/>
    <property type="match status" value="1"/>
</dbReference>